<evidence type="ECO:0000256" key="7">
    <source>
        <dbReference type="ARBA" id="ARBA00022692"/>
    </source>
</evidence>
<evidence type="ECO:0000313" key="12">
    <source>
        <dbReference type="EMBL" id="KAK3030114.1"/>
    </source>
</evidence>
<comment type="pathway">
    <text evidence="2 11">Glycolipid biosynthesis; glycosylphosphatidylinositol-anchor biosynthesis.</text>
</comment>
<dbReference type="AlphaFoldDB" id="A0AA88WNI8"/>
<feature type="transmembrane region" description="Helical" evidence="11">
    <location>
        <begin position="153"/>
        <end position="176"/>
    </location>
</feature>
<comment type="caution">
    <text evidence="12">The sequence shown here is derived from an EMBL/GenBank/DDBJ whole genome shotgun (WGS) entry which is preliminary data.</text>
</comment>
<accession>A0AA88WNI8</accession>
<organism evidence="12 13">
    <name type="scientific">Escallonia herrerae</name>
    <dbReference type="NCBI Taxonomy" id="1293975"/>
    <lineage>
        <taxon>Eukaryota</taxon>
        <taxon>Viridiplantae</taxon>
        <taxon>Streptophyta</taxon>
        <taxon>Embryophyta</taxon>
        <taxon>Tracheophyta</taxon>
        <taxon>Spermatophyta</taxon>
        <taxon>Magnoliopsida</taxon>
        <taxon>eudicotyledons</taxon>
        <taxon>Gunneridae</taxon>
        <taxon>Pentapetalae</taxon>
        <taxon>asterids</taxon>
        <taxon>campanulids</taxon>
        <taxon>Escalloniales</taxon>
        <taxon>Escalloniaceae</taxon>
        <taxon>Escallonia</taxon>
    </lineage>
</organism>
<dbReference type="GO" id="GO:0006506">
    <property type="term" value="P:GPI anchor biosynthetic process"/>
    <property type="evidence" value="ECO:0007669"/>
    <property type="project" value="UniProtKB-KW"/>
</dbReference>
<dbReference type="EC" id="2.4.1.-" evidence="11"/>
<evidence type="ECO:0000256" key="4">
    <source>
        <dbReference type="ARBA" id="ARBA00022502"/>
    </source>
</evidence>
<dbReference type="GO" id="GO:0000009">
    <property type="term" value="F:alpha-1,6-mannosyltransferase activity"/>
    <property type="evidence" value="ECO:0007669"/>
    <property type="project" value="InterPro"/>
</dbReference>
<dbReference type="GO" id="GO:0004376">
    <property type="term" value="F:GPI mannosyltransferase activity"/>
    <property type="evidence" value="ECO:0007669"/>
    <property type="project" value="InterPro"/>
</dbReference>
<keyword evidence="9 11" id="KW-1133">Transmembrane helix</keyword>
<evidence type="ECO:0000256" key="11">
    <source>
        <dbReference type="RuleBase" id="RU363112"/>
    </source>
</evidence>
<gene>
    <name evidence="12" type="ORF">RJ639_038863</name>
</gene>
<evidence type="ECO:0000256" key="10">
    <source>
        <dbReference type="ARBA" id="ARBA00023136"/>
    </source>
</evidence>
<dbReference type="PANTHER" id="PTHR12468:SF2">
    <property type="entry name" value="GPI MANNOSYLTRANSFERASE 2"/>
    <property type="match status" value="1"/>
</dbReference>
<keyword evidence="13" id="KW-1185">Reference proteome</keyword>
<comment type="caution">
    <text evidence="11">Lacks conserved residue(s) required for the propagation of feature annotation.</text>
</comment>
<protein>
    <recommendedName>
        <fullName evidence="11">GPI mannosyltransferase 2</fullName>
        <ecNumber evidence="11">2.4.1.-</ecNumber>
    </recommendedName>
</protein>
<dbReference type="Pfam" id="PF04188">
    <property type="entry name" value="Mannosyl_trans2"/>
    <property type="match status" value="1"/>
</dbReference>
<keyword evidence="10 11" id="KW-0472">Membrane</keyword>
<evidence type="ECO:0000256" key="3">
    <source>
        <dbReference type="ARBA" id="ARBA00008698"/>
    </source>
</evidence>
<dbReference type="InterPro" id="IPR007315">
    <property type="entry name" value="PIG-V/Gpi18"/>
</dbReference>
<feature type="transmembrane region" description="Helical" evidence="11">
    <location>
        <begin position="249"/>
        <end position="272"/>
    </location>
</feature>
<evidence type="ECO:0000256" key="2">
    <source>
        <dbReference type="ARBA" id="ARBA00004687"/>
    </source>
</evidence>
<keyword evidence="7 11" id="KW-0812">Transmembrane</keyword>
<proteinExistence type="inferred from homology"/>
<evidence type="ECO:0000256" key="9">
    <source>
        <dbReference type="ARBA" id="ARBA00022989"/>
    </source>
</evidence>
<dbReference type="GO" id="GO:0031501">
    <property type="term" value="C:mannosyltransferase complex"/>
    <property type="evidence" value="ECO:0007669"/>
    <property type="project" value="TreeGrafter"/>
</dbReference>
<comment type="function">
    <text evidence="11">Mannosyltransferase involved in glycosylphosphatidylinositol-anchor biosynthesis.</text>
</comment>
<keyword evidence="8 11" id="KW-0256">Endoplasmic reticulum</keyword>
<comment type="subcellular location">
    <subcellularLocation>
        <location evidence="1 11">Endoplasmic reticulum membrane</location>
        <topology evidence="1 11">Multi-pass membrane protein</topology>
    </subcellularLocation>
</comment>
<keyword evidence="6 11" id="KW-0808">Transferase</keyword>
<keyword evidence="4 11" id="KW-0337">GPI-anchor biosynthesis</keyword>
<reference evidence="12" key="1">
    <citation type="submission" date="2022-12" db="EMBL/GenBank/DDBJ databases">
        <title>Draft genome assemblies for two species of Escallonia (Escalloniales).</title>
        <authorList>
            <person name="Chanderbali A."/>
            <person name="Dervinis C."/>
            <person name="Anghel I."/>
            <person name="Soltis D."/>
            <person name="Soltis P."/>
            <person name="Zapata F."/>
        </authorList>
    </citation>
    <scope>NUCLEOTIDE SEQUENCE</scope>
    <source>
        <strain evidence="12">UCBG64.0493</strain>
        <tissue evidence="12">Leaf</tissue>
    </source>
</reference>
<comment type="similarity">
    <text evidence="3 11">Belongs to the PIGV family.</text>
</comment>
<evidence type="ECO:0000256" key="6">
    <source>
        <dbReference type="ARBA" id="ARBA00022679"/>
    </source>
</evidence>
<evidence type="ECO:0000256" key="8">
    <source>
        <dbReference type="ARBA" id="ARBA00022824"/>
    </source>
</evidence>
<evidence type="ECO:0000313" key="13">
    <source>
        <dbReference type="Proteomes" id="UP001188597"/>
    </source>
</evidence>
<evidence type="ECO:0000256" key="5">
    <source>
        <dbReference type="ARBA" id="ARBA00022676"/>
    </source>
</evidence>
<dbReference type="PANTHER" id="PTHR12468">
    <property type="entry name" value="GPI MANNOSYLTRANSFERASE 2"/>
    <property type="match status" value="1"/>
</dbReference>
<dbReference type="GO" id="GO:0005789">
    <property type="term" value="C:endoplasmic reticulum membrane"/>
    <property type="evidence" value="ECO:0007669"/>
    <property type="project" value="UniProtKB-SubCell"/>
</dbReference>
<keyword evidence="5 11" id="KW-0328">Glycosyltransferase</keyword>
<name>A0AA88WNI8_9ASTE</name>
<evidence type="ECO:0000256" key="1">
    <source>
        <dbReference type="ARBA" id="ARBA00004477"/>
    </source>
</evidence>
<dbReference type="EMBL" id="JAVXUP010000351">
    <property type="protein sequence ID" value="KAK3030114.1"/>
    <property type="molecule type" value="Genomic_DNA"/>
</dbReference>
<sequence length="275" mass="31084">MADAVLYSSERKASFLLFPHSVYIAEFQNSRPKSLAISDCTCTSVSGNTRQNLLTRKDSNFDDAFAVYLKLGSWIDNDPVALGKLLRCPQKGVINIIYHSNERLSGKCRERLSYKLYIQDRADVQIRMRKPTIKREVSALIPSAIGASEKPRYFPVIVLPFVLHLGFMVATAFFVMHVQIVNSKEKEQHVGDNANSGSNEPTRNFLKHGMVYVIYEEGCLVSTRFLSASPPLYWFASSLMTSPSASKRWGYLIWAYCAAYILLGSLLFSNFYPFT</sequence>
<dbReference type="Proteomes" id="UP001188597">
    <property type="component" value="Unassembled WGS sequence"/>
</dbReference>